<accession>A0A4R1YWJ0</accession>
<protein>
    <submittedName>
        <fullName evidence="1">Copper chaperone NosL</fullName>
    </submittedName>
</protein>
<dbReference type="Proteomes" id="UP000295277">
    <property type="component" value="Unassembled WGS sequence"/>
</dbReference>
<dbReference type="PANTHER" id="PTHR41247:SF1">
    <property type="entry name" value="HTH-TYPE TRANSCRIPTIONAL REPRESSOR YCNK"/>
    <property type="match status" value="1"/>
</dbReference>
<proteinExistence type="predicted"/>
<reference evidence="1 2" key="1">
    <citation type="submission" date="2019-03" db="EMBL/GenBank/DDBJ databases">
        <title>Genomic Encyclopedia of Type Strains, Phase IV (KMG-IV): sequencing the most valuable type-strain genomes for metagenomic binning, comparative biology and taxonomic classification.</title>
        <authorList>
            <person name="Goeker M."/>
        </authorList>
    </citation>
    <scope>NUCLEOTIDE SEQUENCE [LARGE SCALE GENOMIC DNA]</scope>
    <source>
        <strain evidence="1 2">DSM 21153</strain>
    </source>
</reference>
<dbReference type="SUPFAM" id="SSF160387">
    <property type="entry name" value="NosL/MerB-like"/>
    <property type="match status" value="1"/>
</dbReference>
<dbReference type="EMBL" id="SLVM01000007">
    <property type="protein sequence ID" value="TCM85549.1"/>
    <property type="molecule type" value="Genomic_DNA"/>
</dbReference>
<gene>
    <name evidence="1" type="ORF">EV216_107123</name>
</gene>
<dbReference type="OrthoDB" id="7354657at2"/>
<dbReference type="InterPro" id="IPR008719">
    <property type="entry name" value="N2O_reductase_NosL"/>
</dbReference>
<evidence type="ECO:0000313" key="2">
    <source>
        <dbReference type="Proteomes" id="UP000295277"/>
    </source>
</evidence>
<dbReference type="AlphaFoldDB" id="A0A4R1YWJ0"/>
<dbReference type="Pfam" id="PF05573">
    <property type="entry name" value="NosL"/>
    <property type="match status" value="1"/>
</dbReference>
<dbReference type="Gene3D" id="3.30.70.2050">
    <property type="match status" value="1"/>
</dbReference>
<sequence length="190" mass="20006">MRPFLAALVLVPLVACRDDLADLPAPVTMTAEAVGHYCQMDLLEHPGPKGQVHLTGLPHPLFFSQVRDSIAYQRMPEQSHMIAVIYVSDMGAPGASWDDPGAANWIAAETAHFVVGSAIAGGMGAPELVPFSDPARAAAFAARNGGQVLRLADIPDAAVLTPVEIEGDIGAGDDGDFLNRLRALQAEQES</sequence>
<comment type="caution">
    <text evidence="1">The sequence shown here is derived from an EMBL/GenBank/DDBJ whole genome shotgun (WGS) entry which is preliminary data.</text>
</comment>
<dbReference type="PANTHER" id="PTHR41247">
    <property type="entry name" value="HTH-TYPE TRANSCRIPTIONAL REPRESSOR YCNK"/>
    <property type="match status" value="1"/>
</dbReference>
<keyword evidence="2" id="KW-1185">Reference proteome</keyword>
<dbReference type="Gene3D" id="3.30.70.2060">
    <property type="match status" value="1"/>
</dbReference>
<dbReference type="RefSeq" id="WP_132694235.1">
    <property type="nucleotide sequence ID" value="NZ_SLVM01000007.1"/>
</dbReference>
<name>A0A4R1YWJ0_9RHOB</name>
<organism evidence="1 2">
    <name type="scientific">Rhodovulum steppense</name>
    <dbReference type="NCBI Taxonomy" id="540251"/>
    <lineage>
        <taxon>Bacteria</taxon>
        <taxon>Pseudomonadati</taxon>
        <taxon>Pseudomonadota</taxon>
        <taxon>Alphaproteobacteria</taxon>
        <taxon>Rhodobacterales</taxon>
        <taxon>Paracoccaceae</taxon>
        <taxon>Rhodovulum</taxon>
    </lineage>
</organism>
<evidence type="ECO:0000313" key="1">
    <source>
        <dbReference type="EMBL" id="TCM85549.1"/>
    </source>
</evidence>